<evidence type="ECO:0000256" key="9">
    <source>
        <dbReference type="ARBA" id="ARBA00022932"/>
    </source>
</evidence>
<feature type="domain" description="Integrase catalytic" evidence="13">
    <location>
        <begin position="607"/>
        <end position="699"/>
    </location>
</feature>
<dbReference type="GO" id="GO:0006310">
    <property type="term" value="P:DNA recombination"/>
    <property type="evidence" value="ECO:0007669"/>
    <property type="project" value="UniProtKB-KW"/>
</dbReference>
<evidence type="ECO:0000259" key="13">
    <source>
        <dbReference type="PROSITE" id="PS50994"/>
    </source>
</evidence>
<gene>
    <name evidence="14" type="ORF">O181_067175</name>
</gene>
<evidence type="ECO:0000313" key="14">
    <source>
        <dbReference type="EMBL" id="MBW0527460.1"/>
    </source>
</evidence>
<dbReference type="GO" id="GO:0006508">
    <property type="term" value="P:proteolysis"/>
    <property type="evidence" value="ECO:0007669"/>
    <property type="project" value="UniProtKB-KW"/>
</dbReference>
<feature type="domain" description="Reverse transcriptase" evidence="12">
    <location>
        <begin position="71"/>
        <end position="250"/>
    </location>
</feature>
<dbReference type="InterPro" id="IPR043128">
    <property type="entry name" value="Rev_trsase/Diguanyl_cyclase"/>
</dbReference>
<dbReference type="GO" id="GO:0005634">
    <property type="term" value="C:nucleus"/>
    <property type="evidence" value="ECO:0007669"/>
    <property type="project" value="UniProtKB-ARBA"/>
</dbReference>
<dbReference type="Pfam" id="PF24626">
    <property type="entry name" value="SH3_Tf2-1"/>
    <property type="match status" value="1"/>
</dbReference>
<keyword evidence="9" id="KW-0239">DNA-directed DNA polymerase</keyword>
<evidence type="ECO:0000256" key="4">
    <source>
        <dbReference type="ARBA" id="ARBA00022801"/>
    </source>
</evidence>
<dbReference type="AlphaFoldDB" id="A0A9Q3EQA6"/>
<dbReference type="GO" id="GO:0003677">
    <property type="term" value="F:DNA binding"/>
    <property type="evidence" value="ECO:0007669"/>
    <property type="project" value="UniProtKB-KW"/>
</dbReference>
<dbReference type="Gene3D" id="1.10.340.70">
    <property type="match status" value="1"/>
</dbReference>
<dbReference type="OrthoDB" id="2505288at2759"/>
<dbReference type="SUPFAM" id="SSF56672">
    <property type="entry name" value="DNA/RNA polymerases"/>
    <property type="match status" value="1"/>
</dbReference>
<accession>A0A9Q3EQA6</accession>
<dbReference type="PROSITE" id="PS50994">
    <property type="entry name" value="INTEGRASE"/>
    <property type="match status" value="1"/>
</dbReference>
<dbReference type="CDD" id="cd01647">
    <property type="entry name" value="RT_LTR"/>
    <property type="match status" value="1"/>
</dbReference>
<evidence type="ECO:0000259" key="12">
    <source>
        <dbReference type="PROSITE" id="PS50878"/>
    </source>
</evidence>
<dbReference type="SUPFAM" id="SSF54160">
    <property type="entry name" value="Chromo domain-like"/>
    <property type="match status" value="1"/>
</dbReference>
<dbReference type="PANTHER" id="PTHR37984">
    <property type="entry name" value="PROTEIN CBG26694"/>
    <property type="match status" value="1"/>
</dbReference>
<evidence type="ECO:0000256" key="2">
    <source>
        <dbReference type="ARBA" id="ARBA00022723"/>
    </source>
</evidence>
<dbReference type="GO" id="GO:0046872">
    <property type="term" value="F:metal ion binding"/>
    <property type="evidence" value="ECO:0007669"/>
    <property type="project" value="UniProtKB-KW"/>
</dbReference>
<keyword evidence="7" id="KW-0229">DNA integration</keyword>
<organism evidence="14 15">
    <name type="scientific">Austropuccinia psidii MF-1</name>
    <dbReference type="NCBI Taxonomy" id="1389203"/>
    <lineage>
        <taxon>Eukaryota</taxon>
        <taxon>Fungi</taxon>
        <taxon>Dikarya</taxon>
        <taxon>Basidiomycota</taxon>
        <taxon>Pucciniomycotina</taxon>
        <taxon>Pucciniomycetes</taxon>
        <taxon>Pucciniales</taxon>
        <taxon>Sphaerophragmiaceae</taxon>
        <taxon>Austropuccinia</taxon>
    </lineage>
</organism>
<dbReference type="InterPro" id="IPR056924">
    <property type="entry name" value="SH3_Tf2-1"/>
</dbReference>
<dbReference type="EMBL" id="AVOT02033550">
    <property type="protein sequence ID" value="MBW0527460.1"/>
    <property type="molecule type" value="Genomic_DNA"/>
</dbReference>
<dbReference type="Proteomes" id="UP000765509">
    <property type="component" value="Unassembled WGS sequence"/>
</dbReference>
<sequence>MDLLPSSYHDSLERLWDEEEEPEELETVMKVVNSPYHHYLDLFSKVKAEKLPPQSACDHHIELEGSLPPNAEKGFIWPSSSSTGAPVLCVKKKDGGFRLCVDYRKLNAVTRKNKYPAPPMNQLLNVLNGFSIFSKVDLGGAYNLLRIKEGDEHLTVFRNKYGSCEYLVMPFGLTNAPASFQNLVNDIFQDLLDVYVVVYLDDIMVFPKSEEENVNHVSNVISRIRANNLFSKASKCLFHVYSVEYLGYVVYSEGLKMDQEKIQQILNWPPPRNLKGLQSFLGIANFYCCFIKNYSKKISSLTSFLKNYSCFPLNEETLSQFHQLKEAFTTTPILSHFNPSLPRIVETNAPDYSLVSVPSQENIPLHSTAASLYQLSSTMRFMTTTALDAISHWDNVYPERGKDFIRKNPMNSQQLIKQDEVQPSRYFAVKVESLSNLIESVHQKLWQYYQYRSILQKLVKGKSVQDYSIHSSSKLLLFKDWVVVPKDPTIQLSILQKHHDSPLAGHPGQEKTLKLVKQDIHWSGMNQFIKDYVSSCQQCSINKNIHHKKFGILKPLPIPKGPWICPSMDFITQLPLSKSFDSILVIVDQFSNTAVFIPTMSSITSPDLAHLFIKNIFSKHGLPSSIQLKISRDLSTAYHPETNGQTERVNQILEQYLPMYVSSNQDDWNTWLPLAQFSYNNSDHSSTKQSPFFTVYGRYPQFDSVHITKDNPAGKLSTKIQSVQKNFKRELEAAINCFGRSEIWLGPFQNLKKVSTHAYHLKLPSQWKSIHPVFHISLLEPVKTSTIQNGHQEPPPPIIIEEEEEWEVSQILDSKLKRGKLWYLVE</sequence>
<dbReference type="GO" id="GO:0015074">
    <property type="term" value="P:DNA integration"/>
    <property type="evidence" value="ECO:0007669"/>
    <property type="project" value="UniProtKB-KW"/>
</dbReference>
<dbReference type="InterPro" id="IPR001584">
    <property type="entry name" value="Integrase_cat-core"/>
</dbReference>
<evidence type="ECO:0000256" key="7">
    <source>
        <dbReference type="ARBA" id="ARBA00022908"/>
    </source>
</evidence>
<dbReference type="InterPro" id="IPR012337">
    <property type="entry name" value="RNaseH-like_sf"/>
</dbReference>
<evidence type="ECO:0000256" key="6">
    <source>
        <dbReference type="ARBA" id="ARBA00022884"/>
    </source>
</evidence>
<keyword evidence="3" id="KW-0064">Aspartyl protease</keyword>
<keyword evidence="6" id="KW-0694">RNA-binding</keyword>
<name>A0A9Q3EQA6_9BASI</name>
<protein>
    <recommendedName>
        <fullName evidence="16">Reverse transcriptase domain-containing protein</fullName>
    </recommendedName>
</protein>
<dbReference type="InterPro" id="IPR036397">
    <property type="entry name" value="RNaseH_sf"/>
</dbReference>
<evidence type="ECO:0008006" key="16">
    <source>
        <dbReference type="Google" id="ProtNLM"/>
    </source>
</evidence>
<evidence type="ECO:0000313" key="15">
    <source>
        <dbReference type="Proteomes" id="UP000765509"/>
    </source>
</evidence>
<evidence type="ECO:0000256" key="11">
    <source>
        <dbReference type="ARBA" id="ARBA00023172"/>
    </source>
</evidence>
<dbReference type="PROSITE" id="PS50878">
    <property type="entry name" value="RT_POL"/>
    <property type="match status" value="1"/>
</dbReference>
<dbReference type="FunFam" id="1.10.340.70:FF:000001">
    <property type="entry name" value="Retrovirus-related Pol polyprotein from transposon gypsy-like Protein"/>
    <property type="match status" value="1"/>
</dbReference>
<dbReference type="GO" id="GO:0003887">
    <property type="term" value="F:DNA-directed DNA polymerase activity"/>
    <property type="evidence" value="ECO:0007669"/>
    <property type="project" value="UniProtKB-KW"/>
</dbReference>
<keyword evidence="8" id="KW-0695">RNA-directed DNA polymerase</keyword>
<dbReference type="Pfam" id="PF17921">
    <property type="entry name" value="Integrase_H2C2"/>
    <property type="match status" value="1"/>
</dbReference>
<keyword evidence="4" id="KW-0378">Hydrolase</keyword>
<keyword evidence="11" id="KW-0233">DNA recombination</keyword>
<dbReference type="InterPro" id="IPR016197">
    <property type="entry name" value="Chromo-like_dom_sf"/>
</dbReference>
<evidence type="ECO:0000256" key="10">
    <source>
        <dbReference type="ARBA" id="ARBA00023125"/>
    </source>
</evidence>
<dbReference type="Pfam" id="PF00078">
    <property type="entry name" value="RVT_1"/>
    <property type="match status" value="1"/>
</dbReference>
<dbReference type="Gene3D" id="3.10.10.10">
    <property type="entry name" value="HIV Type 1 Reverse Transcriptase, subunit A, domain 1"/>
    <property type="match status" value="1"/>
</dbReference>
<dbReference type="InterPro" id="IPR041588">
    <property type="entry name" value="Integrase_H2C2"/>
</dbReference>
<keyword evidence="9" id="KW-0548">Nucleotidyltransferase</keyword>
<evidence type="ECO:0000256" key="8">
    <source>
        <dbReference type="ARBA" id="ARBA00022918"/>
    </source>
</evidence>
<keyword evidence="10" id="KW-0238">DNA-binding</keyword>
<dbReference type="InterPro" id="IPR043502">
    <property type="entry name" value="DNA/RNA_pol_sf"/>
</dbReference>
<dbReference type="SUPFAM" id="SSF53098">
    <property type="entry name" value="Ribonuclease H-like"/>
    <property type="match status" value="1"/>
</dbReference>
<dbReference type="Gene3D" id="3.30.420.10">
    <property type="entry name" value="Ribonuclease H-like superfamily/Ribonuclease H"/>
    <property type="match status" value="1"/>
</dbReference>
<dbReference type="GO" id="GO:0004190">
    <property type="term" value="F:aspartic-type endopeptidase activity"/>
    <property type="evidence" value="ECO:0007669"/>
    <property type="project" value="UniProtKB-KW"/>
</dbReference>
<keyword evidence="5" id="KW-0460">Magnesium</keyword>
<dbReference type="InterPro" id="IPR050951">
    <property type="entry name" value="Retrovirus_Pol_polyprotein"/>
</dbReference>
<dbReference type="GO" id="GO:0003723">
    <property type="term" value="F:RNA binding"/>
    <property type="evidence" value="ECO:0007669"/>
    <property type="project" value="UniProtKB-KW"/>
</dbReference>
<dbReference type="Gene3D" id="3.30.70.270">
    <property type="match status" value="2"/>
</dbReference>
<evidence type="ECO:0000256" key="5">
    <source>
        <dbReference type="ARBA" id="ARBA00022842"/>
    </source>
</evidence>
<keyword evidence="1" id="KW-0645">Protease</keyword>
<dbReference type="PANTHER" id="PTHR37984:SF5">
    <property type="entry name" value="PROTEIN NYNRIN-LIKE"/>
    <property type="match status" value="1"/>
</dbReference>
<dbReference type="InterPro" id="IPR000477">
    <property type="entry name" value="RT_dom"/>
</dbReference>
<comment type="caution">
    <text evidence="14">The sequence shown here is derived from an EMBL/GenBank/DDBJ whole genome shotgun (WGS) entry which is preliminary data.</text>
</comment>
<reference evidence="14" key="1">
    <citation type="submission" date="2021-03" db="EMBL/GenBank/DDBJ databases">
        <title>Draft genome sequence of rust myrtle Austropuccinia psidii MF-1, a brazilian biotype.</title>
        <authorList>
            <person name="Quecine M.C."/>
            <person name="Pachon D.M.R."/>
            <person name="Bonatelli M.L."/>
            <person name="Correr F.H."/>
            <person name="Franceschini L.M."/>
            <person name="Leite T.F."/>
            <person name="Margarido G.R.A."/>
            <person name="Almeida C.A."/>
            <person name="Ferrarezi J.A."/>
            <person name="Labate C.A."/>
        </authorList>
    </citation>
    <scope>NUCLEOTIDE SEQUENCE</scope>
    <source>
        <strain evidence="14">MF-1</strain>
    </source>
</reference>
<evidence type="ECO:0000256" key="3">
    <source>
        <dbReference type="ARBA" id="ARBA00022750"/>
    </source>
</evidence>
<proteinExistence type="predicted"/>
<keyword evidence="9" id="KW-0808">Transferase</keyword>
<dbReference type="GO" id="GO:0003964">
    <property type="term" value="F:RNA-directed DNA polymerase activity"/>
    <property type="evidence" value="ECO:0007669"/>
    <property type="project" value="UniProtKB-KW"/>
</dbReference>
<keyword evidence="2" id="KW-0479">Metal-binding</keyword>
<keyword evidence="15" id="KW-1185">Reference proteome</keyword>
<evidence type="ECO:0000256" key="1">
    <source>
        <dbReference type="ARBA" id="ARBA00022670"/>
    </source>
</evidence>
<dbReference type="FunFam" id="3.30.70.270:FF:000020">
    <property type="entry name" value="Transposon Tf2-6 polyprotein-like Protein"/>
    <property type="match status" value="1"/>
</dbReference>